<dbReference type="RefSeq" id="WP_168117364.1">
    <property type="nucleotide sequence ID" value="NZ_BOON01000045.1"/>
</dbReference>
<dbReference type="AlphaFoldDB" id="A0A8J3TEX4"/>
<name>A0A8J3TEX4_9ACTN</name>
<dbReference type="EMBL" id="BOON01000045">
    <property type="protein sequence ID" value="GII25044.1"/>
    <property type="molecule type" value="Genomic_DNA"/>
</dbReference>
<keyword evidence="2" id="KW-1185">Reference proteome</keyword>
<proteinExistence type="predicted"/>
<accession>A0A8J3TEX4</accession>
<evidence type="ECO:0000313" key="1">
    <source>
        <dbReference type="EMBL" id="GII25044.1"/>
    </source>
</evidence>
<protein>
    <submittedName>
        <fullName evidence="1">Uncharacterized protein</fullName>
    </submittedName>
</protein>
<organism evidence="1 2">
    <name type="scientific">Planosporangium mesophilum</name>
    <dbReference type="NCBI Taxonomy" id="689768"/>
    <lineage>
        <taxon>Bacteria</taxon>
        <taxon>Bacillati</taxon>
        <taxon>Actinomycetota</taxon>
        <taxon>Actinomycetes</taxon>
        <taxon>Micromonosporales</taxon>
        <taxon>Micromonosporaceae</taxon>
        <taxon>Planosporangium</taxon>
    </lineage>
</organism>
<sequence length="57" mass="6292">MRAGLHGLEDAFGYYLRAARELCLELAQRPCRDGHGGAAVSAGFEELRWFALSEVHS</sequence>
<evidence type="ECO:0000313" key="2">
    <source>
        <dbReference type="Proteomes" id="UP000599074"/>
    </source>
</evidence>
<comment type="caution">
    <text evidence="1">The sequence shown here is derived from an EMBL/GenBank/DDBJ whole genome shotgun (WGS) entry which is preliminary data.</text>
</comment>
<reference evidence="1" key="1">
    <citation type="submission" date="2021-01" db="EMBL/GenBank/DDBJ databases">
        <title>Whole genome shotgun sequence of Planosporangium mesophilum NBRC 109066.</title>
        <authorList>
            <person name="Komaki H."/>
            <person name="Tamura T."/>
        </authorList>
    </citation>
    <scope>NUCLEOTIDE SEQUENCE</scope>
    <source>
        <strain evidence="1">NBRC 109066</strain>
    </source>
</reference>
<gene>
    <name evidence="1" type="ORF">Pme01_46410</name>
</gene>
<dbReference type="Proteomes" id="UP000599074">
    <property type="component" value="Unassembled WGS sequence"/>
</dbReference>